<comment type="caution">
    <text evidence="1">The sequence shown here is derived from an EMBL/GenBank/DDBJ whole genome shotgun (WGS) entry which is preliminary data.</text>
</comment>
<dbReference type="AlphaFoldDB" id="A0AA39YS39"/>
<reference evidence="1" key="1">
    <citation type="submission" date="2023-06" db="EMBL/GenBank/DDBJ databases">
        <title>Genome-scale phylogeny and comparative genomics of the fungal order Sordariales.</title>
        <authorList>
            <consortium name="Lawrence Berkeley National Laboratory"/>
            <person name="Hensen N."/>
            <person name="Bonometti L."/>
            <person name="Westerberg I."/>
            <person name="Brannstrom I.O."/>
            <person name="Guillou S."/>
            <person name="Cros-Aarteil S."/>
            <person name="Calhoun S."/>
            <person name="Haridas S."/>
            <person name="Kuo A."/>
            <person name="Mondo S."/>
            <person name="Pangilinan J."/>
            <person name="Riley R."/>
            <person name="Labutti K."/>
            <person name="Andreopoulos B."/>
            <person name="Lipzen A."/>
            <person name="Chen C."/>
            <person name="Yanf M."/>
            <person name="Daum C."/>
            <person name="Ng V."/>
            <person name="Clum A."/>
            <person name="Steindorff A."/>
            <person name="Ohm R."/>
            <person name="Martin F."/>
            <person name="Silar P."/>
            <person name="Natvig D."/>
            <person name="Lalanne C."/>
            <person name="Gautier V."/>
            <person name="Ament-Velasquez S.L."/>
            <person name="Kruys A."/>
            <person name="Hutchinson M.I."/>
            <person name="Powell A.J."/>
            <person name="Barry K."/>
            <person name="Miller A.N."/>
            <person name="Grigoriev I.V."/>
            <person name="Debuchy R."/>
            <person name="Gladieux P."/>
            <person name="Thoren M.H."/>
            <person name="Johannesson H."/>
        </authorList>
    </citation>
    <scope>NUCLEOTIDE SEQUENCE</scope>
    <source>
        <strain evidence="1">SMH2532-1</strain>
    </source>
</reference>
<gene>
    <name evidence="1" type="ORF">B0T16DRAFT_399269</name>
</gene>
<dbReference type="EMBL" id="JAULSV010000001">
    <property type="protein sequence ID" value="KAK0656415.1"/>
    <property type="molecule type" value="Genomic_DNA"/>
</dbReference>
<keyword evidence="2" id="KW-1185">Reference proteome</keyword>
<organism evidence="1 2">
    <name type="scientific">Cercophora newfieldiana</name>
    <dbReference type="NCBI Taxonomy" id="92897"/>
    <lineage>
        <taxon>Eukaryota</taxon>
        <taxon>Fungi</taxon>
        <taxon>Dikarya</taxon>
        <taxon>Ascomycota</taxon>
        <taxon>Pezizomycotina</taxon>
        <taxon>Sordariomycetes</taxon>
        <taxon>Sordariomycetidae</taxon>
        <taxon>Sordariales</taxon>
        <taxon>Lasiosphaeriaceae</taxon>
        <taxon>Cercophora</taxon>
    </lineage>
</organism>
<accession>A0AA39YS39</accession>
<protein>
    <submittedName>
        <fullName evidence="1">Uncharacterized protein</fullName>
    </submittedName>
</protein>
<evidence type="ECO:0000313" key="1">
    <source>
        <dbReference type="EMBL" id="KAK0656415.1"/>
    </source>
</evidence>
<proteinExistence type="predicted"/>
<dbReference type="Proteomes" id="UP001174936">
    <property type="component" value="Unassembled WGS sequence"/>
</dbReference>
<evidence type="ECO:0000313" key="2">
    <source>
        <dbReference type="Proteomes" id="UP001174936"/>
    </source>
</evidence>
<name>A0AA39YS39_9PEZI</name>
<sequence length="83" mass="9194">MRRREPGLERSYFLVSGKGQTQRVTLESDDILLYRGRVGQSLCRWFTLISGPGGLAGASGRATISHRCSGIWGFIFAMRCQLG</sequence>